<evidence type="ECO:0000259" key="10">
    <source>
        <dbReference type="PROSITE" id="PS51884"/>
    </source>
</evidence>
<organism evidence="11 12">
    <name type="scientific">Streptomyces durocortorensis</name>
    <dbReference type="NCBI Taxonomy" id="2811104"/>
    <lineage>
        <taxon>Bacteria</taxon>
        <taxon>Bacillati</taxon>
        <taxon>Actinomycetota</taxon>
        <taxon>Actinomycetes</taxon>
        <taxon>Kitasatosporales</taxon>
        <taxon>Streptomycetaceae</taxon>
        <taxon>Streptomyces</taxon>
    </lineage>
</organism>
<dbReference type="RefSeq" id="WP_205085446.1">
    <property type="nucleotide sequence ID" value="NZ_JAFEUF010000178.1"/>
</dbReference>
<comment type="subcellular location">
    <subcellularLocation>
        <location evidence="1">Secreted</location>
        <location evidence="1">Cell wall</location>
    </subcellularLocation>
</comment>
<evidence type="ECO:0000313" key="11">
    <source>
        <dbReference type="EMBL" id="MBM7057263.1"/>
    </source>
</evidence>
<feature type="domain" description="Chaplin" evidence="10">
    <location>
        <begin position="39"/>
        <end position="79"/>
    </location>
</feature>
<comment type="caution">
    <text evidence="11">The sequence shown here is derived from an EMBL/GenBank/DDBJ whole genome shotgun (WGS) entry which is preliminary data.</text>
</comment>
<feature type="region of interest" description="Disordered" evidence="8">
    <location>
        <begin position="189"/>
        <end position="242"/>
    </location>
</feature>
<keyword evidence="5" id="KW-0130">Cell adhesion</keyword>
<evidence type="ECO:0000256" key="1">
    <source>
        <dbReference type="ARBA" id="ARBA00004191"/>
    </source>
</evidence>
<dbReference type="PROSITE" id="PS51884">
    <property type="entry name" value="CHAPLIN"/>
    <property type="match status" value="2"/>
</dbReference>
<feature type="compositionally biased region" description="Pro residues" evidence="8">
    <location>
        <begin position="194"/>
        <end position="224"/>
    </location>
</feature>
<sequence length="271" mass="26564">MRQVTRKGLITMAAAGGVLALSGGYAHADSGAASTASGSPGVLSGNSVQVPIDIPVNVCGNSVSVGGLLNPASGNDCGNGSAGSDRSSQSDRSGADRSGGAQDRSVPGGSGNGSQAGDTTASDRTSEPGTGRHRAPDGGGATAEGIAQGSPGILSGNSIQAPIDIPVNLCGNSVTIGGLLNPVFGNSCSNDSEVPPPPPEEPEKPPVTPEKPVDPPVDQPPEPNAPETRNVPREQLAQTGGEGLELLIPASAGLLLAGAGSVLYRRSRSAA</sequence>
<feature type="chain" id="PRO_5045599264" evidence="9">
    <location>
        <begin position="29"/>
        <end position="271"/>
    </location>
</feature>
<gene>
    <name evidence="11" type="ORF">JS521_26235</name>
</gene>
<feature type="compositionally biased region" description="Low complexity" evidence="8">
    <location>
        <begin position="82"/>
        <end position="101"/>
    </location>
</feature>
<accession>A0ABS2I552</accession>
<evidence type="ECO:0000313" key="12">
    <source>
        <dbReference type="Proteomes" id="UP000712045"/>
    </source>
</evidence>
<protein>
    <submittedName>
        <fullName evidence="11">Chaplin</fullName>
    </submittedName>
</protein>
<reference evidence="11 12" key="1">
    <citation type="submission" date="2021-02" db="EMBL/GenBank/DDBJ databases">
        <title>Genome Streptomyces sp. RHZ10.</title>
        <authorList>
            <person name="Besaury L."/>
        </authorList>
    </citation>
    <scope>NUCLEOTIDE SEQUENCE [LARGE SCALE GENOMIC DNA]</scope>
    <source>
        <strain evidence="11 12">RHZ10</strain>
    </source>
</reference>
<keyword evidence="4 9" id="KW-0732">Signal</keyword>
<evidence type="ECO:0000256" key="6">
    <source>
        <dbReference type="ARBA" id="ARBA00023087"/>
    </source>
</evidence>
<dbReference type="Pfam" id="PF03777">
    <property type="entry name" value="ChpA-C"/>
    <property type="match status" value="2"/>
</dbReference>
<keyword evidence="3" id="KW-0964">Secreted</keyword>
<evidence type="ECO:0000256" key="8">
    <source>
        <dbReference type="SAM" id="MobiDB-lite"/>
    </source>
</evidence>
<feature type="domain" description="Chaplin" evidence="10">
    <location>
        <begin position="150"/>
        <end position="190"/>
    </location>
</feature>
<name>A0ABS2I552_9ACTN</name>
<dbReference type="Proteomes" id="UP000712045">
    <property type="component" value="Unassembled WGS sequence"/>
</dbReference>
<evidence type="ECO:0000256" key="2">
    <source>
        <dbReference type="ARBA" id="ARBA00022512"/>
    </source>
</evidence>
<evidence type="ECO:0000256" key="9">
    <source>
        <dbReference type="SAM" id="SignalP"/>
    </source>
</evidence>
<evidence type="ECO:0000256" key="4">
    <source>
        <dbReference type="ARBA" id="ARBA00022729"/>
    </source>
</evidence>
<dbReference type="EMBL" id="JAFEUF010000178">
    <property type="protein sequence ID" value="MBM7057263.1"/>
    <property type="molecule type" value="Genomic_DNA"/>
</dbReference>
<keyword evidence="2" id="KW-0134">Cell wall</keyword>
<feature type="signal peptide" evidence="9">
    <location>
        <begin position="1"/>
        <end position="28"/>
    </location>
</feature>
<evidence type="ECO:0000256" key="3">
    <source>
        <dbReference type="ARBA" id="ARBA00022525"/>
    </source>
</evidence>
<evidence type="ECO:0000256" key="5">
    <source>
        <dbReference type="ARBA" id="ARBA00022889"/>
    </source>
</evidence>
<feature type="region of interest" description="Disordered" evidence="8">
    <location>
        <begin position="76"/>
        <end position="153"/>
    </location>
</feature>
<proteinExistence type="predicted"/>
<evidence type="ECO:0000256" key="7">
    <source>
        <dbReference type="PROSITE-ProRule" id="PRU01232"/>
    </source>
</evidence>
<keyword evidence="12" id="KW-1185">Reference proteome</keyword>
<dbReference type="InterPro" id="IPR005528">
    <property type="entry name" value="ChpA-H"/>
</dbReference>
<keyword evidence="6 7" id="KW-0034">Amyloid</keyword>